<dbReference type="AlphaFoldDB" id="A0AAE1BE99"/>
<accession>A0AAE1BE99</accession>
<evidence type="ECO:0000256" key="1">
    <source>
        <dbReference type="SAM" id="MobiDB-lite"/>
    </source>
</evidence>
<gene>
    <name evidence="3" type="ORF">RRG08_023325</name>
</gene>
<dbReference type="Pfam" id="PF10545">
    <property type="entry name" value="MADF_DNA_bdg"/>
    <property type="match status" value="1"/>
</dbReference>
<dbReference type="PANTHER" id="PTHR12243:SF67">
    <property type="entry name" value="COREPRESSOR OF PANGOLIN, ISOFORM A-RELATED"/>
    <property type="match status" value="1"/>
</dbReference>
<proteinExistence type="predicted"/>
<evidence type="ECO:0000313" key="3">
    <source>
        <dbReference type="EMBL" id="KAK3803607.1"/>
    </source>
</evidence>
<comment type="caution">
    <text evidence="3">The sequence shown here is derived from an EMBL/GenBank/DDBJ whole genome shotgun (WGS) entry which is preliminary data.</text>
</comment>
<dbReference type="PROSITE" id="PS51029">
    <property type="entry name" value="MADF"/>
    <property type="match status" value="1"/>
</dbReference>
<reference evidence="3" key="1">
    <citation type="journal article" date="2023" name="G3 (Bethesda)">
        <title>A reference genome for the long-term kleptoplast-retaining sea slug Elysia crispata morphotype clarki.</title>
        <authorList>
            <person name="Eastman K.E."/>
            <person name="Pendleton A.L."/>
            <person name="Shaikh M.A."/>
            <person name="Suttiyut T."/>
            <person name="Ogas R."/>
            <person name="Tomko P."/>
            <person name="Gavelis G."/>
            <person name="Widhalm J.R."/>
            <person name="Wisecaver J.H."/>
        </authorList>
    </citation>
    <scope>NUCLEOTIDE SEQUENCE</scope>
    <source>
        <strain evidence="3">ECLA1</strain>
    </source>
</reference>
<name>A0AAE1BE99_9GAST</name>
<evidence type="ECO:0000259" key="2">
    <source>
        <dbReference type="PROSITE" id="PS51029"/>
    </source>
</evidence>
<dbReference type="EMBL" id="JAWDGP010000113">
    <property type="protein sequence ID" value="KAK3803607.1"/>
    <property type="molecule type" value="Genomic_DNA"/>
</dbReference>
<dbReference type="Proteomes" id="UP001283361">
    <property type="component" value="Unassembled WGS sequence"/>
</dbReference>
<protein>
    <recommendedName>
        <fullName evidence="2">MADF domain-containing protein</fullName>
    </recommendedName>
</protein>
<feature type="compositionally biased region" description="Pro residues" evidence="1">
    <location>
        <begin position="156"/>
        <end position="171"/>
    </location>
</feature>
<feature type="region of interest" description="Disordered" evidence="1">
    <location>
        <begin position="134"/>
        <end position="195"/>
    </location>
</feature>
<feature type="domain" description="MADF" evidence="2">
    <location>
        <begin position="44"/>
        <end position="122"/>
    </location>
</feature>
<dbReference type="InterPro" id="IPR006578">
    <property type="entry name" value="MADF-dom"/>
</dbReference>
<organism evidence="3 4">
    <name type="scientific">Elysia crispata</name>
    <name type="common">lettuce slug</name>
    <dbReference type="NCBI Taxonomy" id="231223"/>
    <lineage>
        <taxon>Eukaryota</taxon>
        <taxon>Metazoa</taxon>
        <taxon>Spiralia</taxon>
        <taxon>Lophotrochozoa</taxon>
        <taxon>Mollusca</taxon>
        <taxon>Gastropoda</taxon>
        <taxon>Heterobranchia</taxon>
        <taxon>Euthyneura</taxon>
        <taxon>Panpulmonata</taxon>
        <taxon>Sacoglossa</taxon>
        <taxon>Placobranchoidea</taxon>
        <taxon>Plakobranchidae</taxon>
        <taxon>Elysia</taxon>
    </lineage>
</organism>
<evidence type="ECO:0000313" key="4">
    <source>
        <dbReference type="Proteomes" id="UP001283361"/>
    </source>
</evidence>
<dbReference type="InterPro" id="IPR039353">
    <property type="entry name" value="TF_Adf1"/>
</dbReference>
<dbReference type="PANTHER" id="PTHR12243">
    <property type="entry name" value="MADF DOMAIN TRANSCRIPTION FACTOR"/>
    <property type="match status" value="1"/>
</dbReference>
<sequence length="288" mass="32230">MSVLTARENWDPTVAAVKLPASAVCAQRLKMSVYGSIFKEFSLELCKEVQKRPCLYDRKSDGYKDRNSQESAWQEVGDILGITYDLARKRWHNLRSSYTRSKSSKNQFYLAPYMKFLDTHLTNIGRASLGVSSEPELHEIEGEEDVSDSDCSIPIRSPPDSPRPQSPPSPPGSSTFPAVVNQDLRPKKKRTHGSFENDGWQEAARAFFLSQCVTGSAAATPSTAASTSSSIEQSNPDLEYLKGLLPQIEQLDKKNKRLYFQKISNLLFTMLDEQDEVNEGREAKPVVS</sequence>
<keyword evidence="4" id="KW-1185">Reference proteome</keyword>
<dbReference type="SMART" id="SM00595">
    <property type="entry name" value="MADF"/>
    <property type="match status" value="1"/>
</dbReference>